<dbReference type="Pfam" id="PF01418">
    <property type="entry name" value="HTH_6"/>
    <property type="match status" value="1"/>
</dbReference>
<dbReference type="Proteomes" id="UP000254835">
    <property type="component" value="Unassembled WGS sequence"/>
</dbReference>
<feature type="domain" description="SIS" evidence="5">
    <location>
        <begin position="135"/>
        <end position="275"/>
    </location>
</feature>
<dbReference type="InterPro" id="IPR009057">
    <property type="entry name" value="Homeodomain-like_sf"/>
</dbReference>
<dbReference type="GeneID" id="57907259"/>
<dbReference type="InterPro" id="IPR000281">
    <property type="entry name" value="HTH_RpiR"/>
</dbReference>
<evidence type="ECO:0000313" key="6">
    <source>
        <dbReference type="EMBL" id="SUP75496.1"/>
    </source>
</evidence>
<dbReference type="GO" id="GO:1901135">
    <property type="term" value="P:carbohydrate derivative metabolic process"/>
    <property type="evidence" value="ECO:0007669"/>
    <property type="project" value="InterPro"/>
</dbReference>
<dbReference type="OrthoDB" id="8582409at2"/>
<dbReference type="PROSITE" id="PS51071">
    <property type="entry name" value="HTH_RPIR"/>
    <property type="match status" value="1"/>
</dbReference>
<keyword evidence="2 6" id="KW-0238">DNA-binding</keyword>
<dbReference type="Gene3D" id="1.10.10.10">
    <property type="entry name" value="Winged helix-like DNA-binding domain superfamily/Winged helix DNA-binding domain"/>
    <property type="match status" value="1"/>
</dbReference>
<evidence type="ECO:0000256" key="2">
    <source>
        <dbReference type="ARBA" id="ARBA00023125"/>
    </source>
</evidence>
<dbReference type="InterPro" id="IPR035472">
    <property type="entry name" value="RpiR-like_SIS"/>
</dbReference>
<dbReference type="EMBL" id="UHJA01000001">
    <property type="protein sequence ID" value="SUP75496.1"/>
    <property type="molecule type" value="Genomic_DNA"/>
</dbReference>
<dbReference type="PROSITE" id="PS51464">
    <property type="entry name" value="SIS"/>
    <property type="match status" value="1"/>
</dbReference>
<protein>
    <submittedName>
        <fullName evidence="6">Putative DNA-binding transcriptional regulator</fullName>
    </submittedName>
</protein>
<dbReference type="PANTHER" id="PTHR30514">
    <property type="entry name" value="GLUCOKINASE"/>
    <property type="match status" value="1"/>
</dbReference>
<dbReference type="Pfam" id="PF01380">
    <property type="entry name" value="SIS"/>
    <property type="match status" value="1"/>
</dbReference>
<proteinExistence type="predicted"/>
<dbReference type="CDD" id="cd05013">
    <property type="entry name" value="SIS_RpiR"/>
    <property type="match status" value="1"/>
</dbReference>
<evidence type="ECO:0000259" key="5">
    <source>
        <dbReference type="PROSITE" id="PS51464"/>
    </source>
</evidence>
<name>A0A380PPH4_YERFR</name>
<dbReference type="Gene3D" id="3.40.50.10490">
    <property type="entry name" value="Glucose-6-phosphate isomerase like protein, domain 1"/>
    <property type="match status" value="1"/>
</dbReference>
<dbReference type="RefSeq" id="WP_004711714.1">
    <property type="nucleotide sequence ID" value="NZ_CABMMH010000001.1"/>
</dbReference>
<dbReference type="GO" id="GO:0003700">
    <property type="term" value="F:DNA-binding transcription factor activity"/>
    <property type="evidence" value="ECO:0007669"/>
    <property type="project" value="InterPro"/>
</dbReference>
<dbReference type="SUPFAM" id="SSF46689">
    <property type="entry name" value="Homeodomain-like"/>
    <property type="match status" value="1"/>
</dbReference>
<dbReference type="InterPro" id="IPR001347">
    <property type="entry name" value="SIS_dom"/>
</dbReference>
<evidence type="ECO:0000259" key="4">
    <source>
        <dbReference type="PROSITE" id="PS51071"/>
    </source>
</evidence>
<evidence type="ECO:0000256" key="3">
    <source>
        <dbReference type="ARBA" id="ARBA00023163"/>
    </source>
</evidence>
<sequence length="295" mass="32421">MTDNQDVVRDVDSALAIGARIKMSLSQLNPTERRIAEWLITKGNICQKTGLREVASALDVSEPLLVKVAKKIGFSGFRELRSALLSYFEALPYEREEEITEHDNLDTVLDKVFSNSIQVLKEARSVADSATIGEAARFIFKARRVIIFGVGGSASVSMDFEHKLLRIGIICHTYSDFHLMLMVASQLDENDVVIAISQTGDTREILEAVNTARSRKAKIICITNDDGSPLSQCSDLSIFSPAMSGPLLGQNAVARIVQLNLLDSLFIGILLEDYQGNKEKLSRGIDIVSPLHGVK</sequence>
<dbReference type="InterPro" id="IPR036388">
    <property type="entry name" value="WH-like_DNA-bd_sf"/>
</dbReference>
<dbReference type="GO" id="GO:0003677">
    <property type="term" value="F:DNA binding"/>
    <property type="evidence" value="ECO:0007669"/>
    <property type="project" value="UniProtKB-KW"/>
</dbReference>
<dbReference type="GO" id="GO:0097367">
    <property type="term" value="F:carbohydrate derivative binding"/>
    <property type="evidence" value="ECO:0007669"/>
    <property type="project" value="InterPro"/>
</dbReference>
<accession>A0A380PPH4</accession>
<dbReference type="SUPFAM" id="SSF53697">
    <property type="entry name" value="SIS domain"/>
    <property type="match status" value="1"/>
</dbReference>
<keyword evidence="3" id="KW-0804">Transcription</keyword>
<gene>
    <name evidence="6" type="primary">rpiR_1</name>
    <name evidence="6" type="ORF">NCTC11470_00509</name>
</gene>
<dbReference type="PANTHER" id="PTHR30514:SF1">
    <property type="entry name" value="HTH-TYPE TRANSCRIPTIONAL REGULATOR HEXR-RELATED"/>
    <property type="match status" value="1"/>
</dbReference>
<organism evidence="6 7">
    <name type="scientific">Yersinia frederiksenii</name>
    <dbReference type="NCBI Taxonomy" id="29484"/>
    <lineage>
        <taxon>Bacteria</taxon>
        <taxon>Pseudomonadati</taxon>
        <taxon>Pseudomonadota</taxon>
        <taxon>Gammaproteobacteria</taxon>
        <taxon>Enterobacterales</taxon>
        <taxon>Yersiniaceae</taxon>
        <taxon>Yersinia</taxon>
    </lineage>
</organism>
<reference evidence="6 7" key="1">
    <citation type="submission" date="2018-06" db="EMBL/GenBank/DDBJ databases">
        <authorList>
            <consortium name="Pathogen Informatics"/>
            <person name="Doyle S."/>
        </authorList>
    </citation>
    <scope>NUCLEOTIDE SEQUENCE [LARGE SCALE GENOMIC DNA]</scope>
    <source>
        <strain evidence="6 7">NCTC11470</strain>
    </source>
</reference>
<dbReference type="InterPro" id="IPR047640">
    <property type="entry name" value="RpiR-like"/>
</dbReference>
<dbReference type="AlphaFoldDB" id="A0A380PPH4"/>
<evidence type="ECO:0000256" key="1">
    <source>
        <dbReference type="ARBA" id="ARBA00023015"/>
    </source>
</evidence>
<keyword evidence="1" id="KW-0805">Transcription regulation</keyword>
<feature type="domain" description="HTH rpiR-type" evidence="4">
    <location>
        <begin position="15"/>
        <end position="91"/>
    </location>
</feature>
<dbReference type="InterPro" id="IPR046348">
    <property type="entry name" value="SIS_dom_sf"/>
</dbReference>
<evidence type="ECO:0000313" key="7">
    <source>
        <dbReference type="Proteomes" id="UP000254835"/>
    </source>
</evidence>